<organism evidence="7 8">
    <name type="scientific">Fulvimonas soli</name>
    <dbReference type="NCBI Taxonomy" id="155197"/>
    <lineage>
        <taxon>Bacteria</taxon>
        <taxon>Pseudomonadati</taxon>
        <taxon>Pseudomonadota</taxon>
        <taxon>Gammaproteobacteria</taxon>
        <taxon>Lysobacterales</taxon>
        <taxon>Rhodanobacteraceae</taxon>
        <taxon>Fulvimonas</taxon>
    </lineage>
</organism>
<feature type="binding site" evidence="5">
    <location>
        <position position="252"/>
    </location>
    <ligand>
        <name>Fe cation</name>
        <dbReference type="ChEBI" id="CHEBI:24875"/>
    </ligand>
</feature>
<keyword evidence="4 5" id="KW-0408">Iron</keyword>
<evidence type="ECO:0000256" key="3">
    <source>
        <dbReference type="ARBA" id="ARBA00022737"/>
    </source>
</evidence>
<dbReference type="InterPro" id="IPR041735">
    <property type="entry name" value="4OHPhenylPyrv_dOase_C"/>
</dbReference>
<dbReference type="SUPFAM" id="SSF54593">
    <property type="entry name" value="Glyoxalase/Bleomycin resistance protein/Dihydroxybiphenyl dioxygenase"/>
    <property type="match status" value="1"/>
</dbReference>
<feature type="binding site" evidence="5">
    <location>
        <position position="332"/>
    </location>
    <ligand>
        <name>Fe cation</name>
        <dbReference type="ChEBI" id="CHEBI:24875"/>
    </ligand>
</feature>
<dbReference type="PANTHER" id="PTHR11959">
    <property type="entry name" value="4-HYDROXYPHENYLPYRUVATE DIOXYGENASE"/>
    <property type="match status" value="1"/>
</dbReference>
<dbReference type="Gene3D" id="3.10.180.10">
    <property type="entry name" value="2,3-Dihydroxybiphenyl 1,2-Dioxygenase, domain 1"/>
    <property type="match status" value="2"/>
</dbReference>
<keyword evidence="7" id="KW-0223">Dioxygenase</keyword>
<comment type="caution">
    <text evidence="7">The sequence shown here is derived from an EMBL/GenBank/DDBJ whole genome shotgun (WGS) entry which is preliminary data.</text>
</comment>
<dbReference type="GO" id="GO:0006572">
    <property type="term" value="P:L-tyrosine catabolic process"/>
    <property type="evidence" value="ECO:0007669"/>
    <property type="project" value="TreeGrafter"/>
</dbReference>
<feature type="domain" description="VOC" evidence="6">
    <location>
        <begin position="171"/>
        <end position="323"/>
    </location>
</feature>
<proteinExistence type="inferred from homology"/>
<dbReference type="OrthoDB" id="9780241at2"/>
<dbReference type="PROSITE" id="PS51819">
    <property type="entry name" value="VOC"/>
    <property type="match status" value="1"/>
</dbReference>
<dbReference type="InterPro" id="IPR029068">
    <property type="entry name" value="Glyas_Bleomycin-R_OHBP_Dase"/>
</dbReference>
<dbReference type="InterPro" id="IPR041736">
    <property type="entry name" value="4OHPhenylPyrv_dOase_N"/>
</dbReference>
<keyword evidence="7" id="KW-0560">Oxidoreductase</keyword>
<evidence type="ECO:0000256" key="5">
    <source>
        <dbReference type="PIRSR" id="PIRSR009283-1"/>
    </source>
</evidence>
<dbReference type="PANTHER" id="PTHR11959:SF1">
    <property type="entry name" value="4-HYDROXYPHENYLPYRUVATE DIOXYGENASE"/>
    <property type="match status" value="1"/>
</dbReference>
<dbReference type="GO" id="GO:0003868">
    <property type="term" value="F:4-hydroxyphenylpyruvate dioxygenase activity"/>
    <property type="evidence" value="ECO:0007669"/>
    <property type="project" value="InterPro"/>
</dbReference>
<dbReference type="PIRSF" id="PIRSF009283">
    <property type="entry name" value="HPP_dOase"/>
    <property type="match status" value="1"/>
</dbReference>
<protein>
    <submittedName>
        <fullName evidence="7">4-hydroxyphenylpyruvate dioxygenase</fullName>
    </submittedName>
</protein>
<dbReference type="Pfam" id="PF14696">
    <property type="entry name" value="Glyoxalase_5"/>
    <property type="match status" value="1"/>
</dbReference>
<feature type="binding site" evidence="5">
    <location>
        <position position="174"/>
    </location>
    <ligand>
        <name>Fe cation</name>
        <dbReference type="ChEBI" id="CHEBI:24875"/>
    </ligand>
</feature>
<keyword evidence="8" id="KW-1185">Reference proteome</keyword>
<dbReference type="Pfam" id="PF00903">
    <property type="entry name" value="Glyoxalase"/>
    <property type="match status" value="1"/>
</dbReference>
<keyword evidence="2 5" id="KW-0479">Metal-binding</keyword>
<dbReference type="InterPro" id="IPR037523">
    <property type="entry name" value="VOC_core"/>
</dbReference>
<name>A0A316HZF9_9GAMM</name>
<dbReference type="EMBL" id="QGHC01000008">
    <property type="protein sequence ID" value="PWK85789.1"/>
    <property type="molecule type" value="Genomic_DNA"/>
</dbReference>
<dbReference type="FunFam" id="3.10.180.10:FF:000018">
    <property type="entry name" value="4-hydroxyphenylpyruvate dioxygenase"/>
    <property type="match status" value="1"/>
</dbReference>
<dbReference type="CDD" id="cd08342">
    <property type="entry name" value="HPPD_N_like"/>
    <property type="match status" value="1"/>
</dbReference>
<dbReference type="CDD" id="cd07250">
    <property type="entry name" value="HPPD_C_like"/>
    <property type="match status" value="1"/>
</dbReference>
<evidence type="ECO:0000313" key="8">
    <source>
        <dbReference type="Proteomes" id="UP000245812"/>
    </source>
</evidence>
<evidence type="ECO:0000256" key="1">
    <source>
        <dbReference type="ARBA" id="ARBA00005877"/>
    </source>
</evidence>
<dbReference type="InterPro" id="IPR005956">
    <property type="entry name" value="4OHPhenylPyrv_dOase"/>
</dbReference>
<keyword evidence="7" id="KW-0670">Pyruvate</keyword>
<comment type="cofactor">
    <cofactor evidence="5">
        <name>Fe cation</name>
        <dbReference type="ChEBI" id="CHEBI:24875"/>
    </cofactor>
    <text evidence="5">Binds 1 Fe cation per subunit.</text>
</comment>
<dbReference type="FunFam" id="3.10.180.10:FF:000007">
    <property type="entry name" value="4-hydroxyphenylpyruvate dioxygenase"/>
    <property type="match status" value="1"/>
</dbReference>
<comment type="similarity">
    <text evidence="1">Belongs to the 4HPPD family.</text>
</comment>
<dbReference type="GO" id="GO:0046872">
    <property type="term" value="F:metal ion binding"/>
    <property type="evidence" value="ECO:0007669"/>
    <property type="project" value="UniProtKB-KW"/>
</dbReference>
<dbReference type="NCBIfam" id="TIGR01263">
    <property type="entry name" value="4HPPD"/>
    <property type="match status" value="1"/>
</dbReference>
<accession>A0A316HZF9</accession>
<sequence length="364" mass="40672">MSAQPNLGMQVTTFENPMGIDGFEFVEFAAPQGRGHELHELFRNMGFTAVLKHGARPITVYRQGDVNLLVNEDPDSFAADFAARHGPCACGFAIRFRKPAREVYDAVLANGGEAVGGKEATRAVAAPVVKGIGDCMLYLVDRYGDQGSAYDGDFVPVPGADPHPKGFGLTFIDHLTHNLYFGNMQQWSDYYERLFNFREIRYFDIKGAKTGLVSKAMTAPDGIVRIPLNESSDPKSQINEYLDAYHGEGIQHIALFTDDIYATVEAMRARGVEFLDTPDTYYEVIDLRIPEHGEDVPRLARNKILIDADPETKKRKLLQIFTQNCIGPIFFEIIQRKGNEGFGEGNFQALFESIERDQMKRGVL</sequence>
<evidence type="ECO:0000313" key="7">
    <source>
        <dbReference type="EMBL" id="PWK85789.1"/>
    </source>
</evidence>
<evidence type="ECO:0000259" key="6">
    <source>
        <dbReference type="PROSITE" id="PS51819"/>
    </source>
</evidence>
<dbReference type="RefSeq" id="WP_109723919.1">
    <property type="nucleotide sequence ID" value="NZ_MSZV01000089.1"/>
</dbReference>
<dbReference type="Proteomes" id="UP000245812">
    <property type="component" value="Unassembled WGS sequence"/>
</dbReference>
<dbReference type="InterPro" id="IPR004360">
    <property type="entry name" value="Glyas_Fos-R_dOase_dom"/>
</dbReference>
<reference evidence="7 8" key="1">
    <citation type="submission" date="2018-05" db="EMBL/GenBank/DDBJ databases">
        <title>Genomic Encyclopedia of Type Strains, Phase IV (KMG-IV): sequencing the most valuable type-strain genomes for metagenomic binning, comparative biology and taxonomic classification.</title>
        <authorList>
            <person name="Goeker M."/>
        </authorList>
    </citation>
    <scope>NUCLEOTIDE SEQUENCE [LARGE SCALE GENOMIC DNA]</scope>
    <source>
        <strain evidence="7 8">DSM 14263</strain>
    </source>
</reference>
<evidence type="ECO:0000256" key="2">
    <source>
        <dbReference type="ARBA" id="ARBA00022723"/>
    </source>
</evidence>
<evidence type="ECO:0000256" key="4">
    <source>
        <dbReference type="ARBA" id="ARBA00023004"/>
    </source>
</evidence>
<gene>
    <name evidence="7" type="ORF">C7456_10884</name>
</gene>
<dbReference type="AlphaFoldDB" id="A0A316HZF9"/>
<keyword evidence="3" id="KW-0677">Repeat</keyword>